<reference evidence="2" key="1">
    <citation type="journal article" date="2020" name="Genome Biol.">
        <title>Gamete binning: chromosome-level and haplotype-resolved genome assembly enabled by high-throughput single-cell sequencing of gamete genomes.</title>
        <authorList>
            <person name="Campoy J.A."/>
            <person name="Sun H."/>
            <person name="Goel M."/>
            <person name="Jiao W.-B."/>
            <person name="Folz-Donahue K."/>
            <person name="Wang N."/>
            <person name="Rubio M."/>
            <person name="Liu C."/>
            <person name="Kukat C."/>
            <person name="Ruiz D."/>
            <person name="Huettel B."/>
            <person name="Schneeberger K."/>
        </authorList>
    </citation>
    <scope>NUCLEOTIDE SEQUENCE [LARGE SCALE GENOMIC DNA]</scope>
    <source>
        <strain evidence="2">cv. Rojo Pasion</strain>
    </source>
</reference>
<protein>
    <recommendedName>
        <fullName evidence="3">Endonuclease/exonuclease/phosphatase domain-containing protein</fullName>
    </recommendedName>
</protein>
<dbReference type="SUPFAM" id="SSF56219">
    <property type="entry name" value="DNase I-like"/>
    <property type="match status" value="1"/>
</dbReference>
<name>A0A6J5XTS2_PRUAR</name>
<accession>A0A6J5XTS2</accession>
<sequence>MKILSWNCQGLRNPRAVHALWKIVVAQGPTIVFLIDACGRSEGLSFLWKKESNVAIRSSSLHHIDVEVGGIGEPEHWRIMGFYGYPAAEDRHKSWGLLHRGSPKSIRQVLAFRQTLFDCDWRTWGLMEQSLLGLARVLFPESHLLHLEPSRSDHLLILLSLQWSPCRTGRSSSFFSFESMWIQHEECESVIADAWATTFEGTCMFQVVEKIKATRLSLLQWQRTVFHAT</sequence>
<dbReference type="OrthoDB" id="1001388at2759"/>
<evidence type="ECO:0000313" key="1">
    <source>
        <dbReference type="EMBL" id="CAB4315783.1"/>
    </source>
</evidence>
<gene>
    <name evidence="1" type="ORF">ORAREDHAP_LOCUS40565</name>
</gene>
<organism evidence="1 2">
    <name type="scientific">Prunus armeniaca</name>
    <name type="common">Apricot</name>
    <name type="synonym">Armeniaca vulgaris</name>
    <dbReference type="NCBI Taxonomy" id="36596"/>
    <lineage>
        <taxon>Eukaryota</taxon>
        <taxon>Viridiplantae</taxon>
        <taxon>Streptophyta</taxon>
        <taxon>Embryophyta</taxon>
        <taxon>Tracheophyta</taxon>
        <taxon>Spermatophyta</taxon>
        <taxon>Magnoliopsida</taxon>
        <taxon>eudicotyledons</taxon>
        <taxon>Gunneridae</taxon>
        <taxon>Pentapetalae</taxon>
        <taxon>rosids</taxon>
        <taxon>fabids</taxon>
        <taxon>Rosales</taxon>
        <taxon>Rosaceae</taxon>
        <taxon>Amygdaloideae</taxon>
        <taxon>Amygdaleae</taxon>
        <taxon>Prunus</taxon>
    </lineage>
</organism>
<dbReference type="InterPro" id="IPR036691">
    <property type="entry name" value="Endo/exonu/phosph_ase_sf"/>
</dbReference>
<evidence type="ECO:0000313" key="2">
    <source>
        <dbReference type="Proteomes" id="UP000507245"/>
    </source>
</evidence>
<dbReference type="Proteomes" id="UP000507245">
    <property type="component" value="Unassembled WGS sequence"/>
</dbReference>
<proteinExistence type="predicted"/>
<dbReference type="EMBL" id="CAEKKB010000006">
    <property type="protein sequence ID" value="CAB4315783.1"/>
    <property type="molecule type" value="Genomic_DNA"/>
</dbReference>
<evidence type="ECO:0008006" key="3">
    <source>
        <dbReference type="Google" id="ProtNLM"/>
    </source>
</evidence>
<keyword evidence="2" id="KW-1185">Reference proteome</keyword>
<dbReference type="AlphaFoldDB" id="A0A6J5XTS2"/>